<dbReference type="EMBL" id="CP101185">
    <property type="protein sequence ID" value="UYV98402.1"/>
    <property type="molecule type" value="Genomic_DNA"/>
</dbReference>
<sequence length="204" mass="22369">MGLTLIISGGNHDNWDTIARLSVDTDGVATVHPNIRILPRGGRAQIEGLAIGGLGGAFSVDFENRTEGRDWWPNEQPTREEAAALVAGGPLDILITHDAPAGMPLKSDFQLSAQLSENANKTRNLIREVADSLTVPHLFCGHWHQRRTHELKHPDGKITRVDVLDMEHSRHGNGVLVWPGKPPLRIEPLEIRGPKPNDSHRGTS</sequence>
<accession>A0AAX3ELM0</accession>
<dbReference type="RefSeq" id="WP_069694698.1">
    <property type="nucleotide sequence ID" value="NZ_CP043010.1"/>
</dbReference>
<dbReference type="SUPFAM" id="SSF56300">
    <property type="entry name" value="Metallo-dependent phosphatases"/>
    <property type="match status" value="1"/>
</dbReference>
<gene>
    <name evidence="1" type="ORF">NL394_04010</name>
</gene>
<dbReference type="Proteomes" id="UP001163293">
    <property type="component" value="Chromosome"/>
</dbReference>
<proteinExistence type="predicted"/>
<reference evidence="1" key="1">
    <citation type="submission" date="2022-07" db="EMBL/GenBank/DDBJ databases">
        <authorList>
            <person name="Wu T."/>
        </authorList>
    </citation>
    <scope>NUCLEOTIDE SEQUENCE</scope>
    <source>
        <strain evidence="1">SD-1</strain>
    </source>
</reference>
<evidence type="ECO:0000313" key="1">
    <source>
        <dbReference type="EMBL" id="UYV98402.1"/>
    </source>
</evidence>
<protein>
    <recommendedName>
        <fullName evidence="3">Calcineurin-like phosphoesterase domain-containing protein</fullName>
    </recommendedName>
</protein>
<evidence type="ECO:0008006" key="3">
    <source>
        <dbReference type="Google" id="ProtNLM"/>
    </source>
</evidence>
<keyword evidence="2" id="KW-1185">Reference proteome</keyword>
<name>A0AAX3ELM0_PAEUR</name>
<evidence type="ECO:0000313" key="2">
    <source>
        <dbReference type="Proteomes" id="UP001163293"/>
    </source>
</evidence>
<dbReference type="InterPro" id="IPR029052">
    <property type="entry name" value="Metallo-depent_PP-like"/>
</dbReference>
<dbReference type="AlphaFoldDB" id="A0AAX3ELM0"/>
<organism evidence="1 2">
    <name type="scientific">Paenarthrobacter ureafaciens</name>
    <dbReference type="NCBI Taxonomy" id="37931"/>
    <lineage>
        <taxon>Bacteria</taxon>
        <taxon>Bacillati</taxon>
        <taxon>Actinomycetota</taxon>
        <taxon>Actinomycetes</taxon>
        <taxon>Micrococcales</taxon>
        <taxon>Micrococcaceae</taxon>
        <taxon>Paenarthrobacter</taxon>
    </lineage>
</organism>